<sequence length="133" mass="14860">MLLQCRIRVSPHAFSIYLIAPTDRCFAVTPSTSNKLSSATSLYETQCNSVISLLVSSWLWSSSSSSILFSTYSPMILSKEIISLNASSRYCLKPFKNTFDNILWPKIPPSESEGSLGPFHVFAIILRQETKCE</sequence>
<keyword evidence="2" id="KW-1185">Reference proteome</keyword>
<organism evidence="1 2">
    <name type="scientific">Araneus ventricosus</name>
    <name type="common">Orbweaver spider</name>
    <name type="synonym">Epeira ventricosa</name>
    <dbReference type="NCBI Taxonomy" id="182803"/>
    <lineage>
        <taxon>Eukaryota</taxon>
        <taxon>Metazoa</taxon>
        <taxon>Ecdysozoa</taxon>
        <taxon>Arthropoda</taxon>
        <taxon>Chelicerata</taxon>
        <taxon>Arachnida</taxon>
        <taxon>Araneae</taxon>
        <taxon>Araneomorphae</taxon>
        <taxon>Entelegynae</taxon>
        <taxon>Araneoidea</taxon>
        <taxon>Araneidae</taxon>
        <taxon>Araneus</taxon>
    </lineage>
</organism>
<evidence type="ECO:0000313" key="1">
    <source>
        <dbReference type="EMBL" id="GBM09566.1"/>
    </source>
</evidence>
<gene>
    <name evidence="1" type="ORF">AVEN_29421_1</name>
</gene>
<proteinExistence type="predicted"/>
<protein>
    <submittedName>
        <fullName evidence="1">Uncharacterized protein</fullName>
    </submittedName>
</protein>
<dbReference type="Proteomes" id="UP000499080">
    <property type="component" value="Unassembled WGS sequence"/>
</dbReference>
<evidence type="ECO:0000313" key="2">
    <source>
        <dbReference type="Proteomes" id="UP000499080"/>
    </source>
</evidence>
<reference evidence="1 2" key="1">
    <citation type="journal article" date="2019" name="Sci. Rep.">
        <title>Orb-weaving spider Araneus ventricosus genome elucidates the spidroin gene catalogue.</title>
        <authorList>
            <person name="Kono N."/>
            <person name="Nakamura H."/>
            <person name="Ohtoshi R."/>
            <person name="Moran D.A.P."/>
            <person name="Shinohara A."/>
            <person name="Yoshida Y."/>
            <person name="Fujiwara M."/>
            <person name="Mori M."/>
            <person name="Tomita M."/>
            <person name="Arakawa K."/>
        </authorList>
    </citation>
    <scope>NUCLEOTIDE SEQUENCE [LARGE SCALE GENOMIC DNA]</scope>
</reference>
<dbReference type="EMBL" id="BGPR01000272">
    <property type="protein sequence ID" value="GBM09566.1"/>
    <property type="molecule type" value="Genomic_DNA"/>
</dbReference>
<accession>A0A4Y2D0D2</accession>
<name>A0A4Y2D0D2_ARAVE</name>
<dbReference type="AlphaFoldDB" id="A0A4Y2D0D2"/>
<comment type="caution">
    <text evidence="1">The sequence shown here is derived from an EMBL/GenBank/DDBJ whole genome shotgun (WGS) entry which is preliminary data.</text>
</comment>